<evidence type="ECO:0000259" key="15">
    <source>
        <dbReference type="PROSITE" id="PS50109"/>
    </source>
</evidence>
<evidence type="ECO:0000256" key="9">
    <source>
        <dbReference type="ARBA" id="ARBA00064003"/>
    </source>
</evidence>
<dbReference type="Gene3D" id="3.30.450.40">
    <property type="match status" value="1"/>
</dbReference>
<dbReference type="InterPro" id="IPR041664">
    <property type="entry name" value="AAA_16"/>
</dbReference>
<dbReference type="PROSITE" id="PS50011">
    <property type="entry name" value="PROTEIN_KINASE_DOM"/>
    <property type="match status" value="1"/>
</dbReference>
<evidence type="ECO:0000256" key="11">
    <source>
        <dbReference type="PROSITE-ProRule" id="PRU00169"/>
    </source>
</evidence>
<protein>
    <recommendedName>
        <fullName evidence="10">Sensory/regulatory protein RpfC</fullName>
        <ecNumber evidence="2">2.7.13.3</ecNumber>
    </recommendedName>
</protein>
<keyword evidence="12" id="KW-0175">Coiled coil</keyword>
<dbReference type="InterPro" id="IPR036097">
    <property type="entry name" value="HisK_dim/P_sf"/>
</dbReference>
<evidence type="ECO:0000256" key="12">
    <source>
        <dbReference type="SAM" id="Coils"/>
    </source>
</evidence>
<proteinExistence type="predicted"/>
<gene>
    <name evidence="17" type="ORF">SAMN05421753_107228</name>
</gene>
<keyword evidence="18" id="KW-1185">Reference proteome</keyword>
<evidence type="ECO:0000256" key="4">
    <source>
        <dbReference type="ARBA" id="ARBA00022679"/>
    </source>
</evidence>
<evidence type="ECO:0000259" key="14">
    <source>
        <dbReference type="PROSITE" id="PS50011"/>
    </source>
</evidence>
<comment type="subunit">
    <text evidence="9">At low DSF concentrations, interacts with RpfF.</text>
</comment>
<dbReference type="SUPFAM" id="SSF52172">
    <property type="entry name" value="CheY-like"/>
    <property type="match status" value="1"/>
</dbReference>
<keyword evidence="5" id="KW-0547">Nucleotide-binding</keyword>
<dbReference type="CDD" id="cd00082">
    <property type="entry name" value="HisKA"/>
    <property type="match status" value="1"/>
</dbReference>
<dbReference type="Gene3D" id="1.10.510.10">
    <property type="entry name" value="Transferase(Phosphotransferase) domain 1"/>
    <property type="match status" value="1"/>
</dbReference>
<dbReference type="InterPro" id="IPR011990">
    <property type="entry name" value="TPR-like_helical_dom_sf"/>
</dbReference>
<dbReference type="Gene3D" id="1.10.287.130">
    <property type="match status" value="1"/>
</dbReference>
<evidence type="ECO:0000259" key="16">
    <source>
        <dbReference type="PROSITE" id="PS50110"/>
    </source>
</evidence>
<dbReference type="GO" id="GO:0005524">
    <property type="term" value="F:ATP binding"/>
    <property type="evidence" value="ECO:0007669"/>
    <property type="project" value="UniProtKB-KW"/>
</dbReference>
<dbReference type="SUPFAM" id="SSF56112">
    <property type="entry name" value="Protein kinase-like (PK-like)"/>
    <property type="match status" value="1"/>
</dbReference>
<dbReference type="Pfam" id="PF00512">
    <property type="entry name" value="HisKA"/>
    <property type="match status" value="1"/>
</dbReference>
<dbReference type="Gene3D" id="3.40.50.300">
    <property type="entry name" value="P-loop containing nucleotide triphosphate hydrolases"/>
    <property type="match status" value="1"/>
</dbReference>
<dbReference type="Gene3D" id="3.30.565.10">
    <property type="entry name" value="Histidine kinase-like ATPase, C-terminal domain"/>
    <property type="match status" value="1"/>
</dbReference>
<evidence type="ECO:0000313" key="18">
    <source>
        <dbReference type="Proteomes" id="UP000199518"/>
    </source>
</evidence>
<dbReference type="CDD" id="cd16922">
    <property type="entry name" value="HATPase_EvgS-ArcB-TorS-like"/>
    <property type="match status" value="1"/>
</dbReference>
<feature type="domain" description="Histidine kinase" evidence="15">
    <location>
        <begin position="1483"/>
        <end position="1704"/>
    </location>
</feature>
<dbReference type="SUPFAM" id="SSF55781">
    <property type="entry name" value="GAF domain-like"/>
    <property type="match status" value="1"/>
</dbReference>
<dbReference type="Pfam" id="PF01590">
    <property type="entry name" value="GAF"/>
    <property type="match status" value="1"/>
</dbReference>
<dbReference type="InterPro" id="IPR019734">
    <property type="entry name" value="TPR_rpt"/>
</dbReference>
<dbReference type="CDD" id="cd14014">
    <property type="entry name" value="STKc_PknB_like"/>
    <property type="match status" value="1"/>
</dbReference>
<dbReference type="PROSITE" id="PS50109">
    <property type="entry name" value="HIS_KIN"/>
    <property type="match status" value="1"/>
</dbReference>
<dbReference type="PRINTS" id="PR00344">
    <property type="entry name" value="BCTRLSENSOR"/>
</dbReference>
<dbReference type="FunFam" id="1.10.287.130:FF:000002">
    <property type="entry name" value="Two-component osmosensing histidine kinase"/>
    <property type="match status" value="1"/>
</dbReference>
<keyword evidence="7" id="KW-0067">ATP-binding</keyword>
<evidence type="ECO:0000256" key="8">
    <source>
        <dbReference type="ARBA" id="ARBA00023012"/>
    </source>
</evidence>
<dbReference type="InterPro" id="IPR011009">
    <property type="entry name" value="Kinase-like_dom_sf"/>
</dbReference>
<evidence type="ECO:0000256" key="6">
    <source>
        <dbReference type="ARBA" id="ARBA00022777"/>
    </source>
</evidence>
<feature type="modified residue" description="4-aspartylphosphate" evidence="11">
    <location>
        <position position="1911"/>
    </location>
</feature>
<dbReference type="PANTHER" id="PTHR45339:SF1">
    <property type="entry name" value="HYBRID SIGNAL TRANSDUCTION HISTIDINE KINASE J"/>
    <property type="match status" value="1"/>
</dbReference>
<dbReference type="InterPro" id="IPR011006">
    <property type="entry name" value="CheY-like_superfamily"/>
</dbReference>
<dbReference type="InterPro" id="IPR005467">
    <property type="entry name" value="His_kinase_dom"/>
</dbReference>
<keyword evidence="6 17" id="KW-0418">Kinase</keyword>
<evidence type="ECO:0000313" key="17">
    <source>
        <dbReference type="EMBL" id="SFI30003.1"/>
    </source>
</evidence>
<dbReference type="SMART" id="SM00220">
    <property type="entry name" value="S_TKc"/>
    <property type="match status" value="1"/>
</dbReference>
<feature type="domain" description="Protein kinase" evidence="14">
    <location>
        <begin position="11"/>
        <end position="298"/>
    </location>
</feature>
<dbReference type="PANTHER" id="PTHR45339">
    <property type="entry name" value="HYBRID SIGNAL TRANSDUCTION HISTIDINE KINASE J"/>
    <property type="match status" value="1"/>
</dbReference>
<dbReference type="InterPro" id="IPR001789">
    <property type="entry name" value="Sig_transdc_resp-reg_receiver"/>
</dbReference>
<evidence type="ECO:0000256" key="13">
    <source>
        <dbReference type="SAM" id="MobiDB-lite"/>
    </source>
</evidence>
<dbReference type="EMBL" id="FOQD01000007">
    <property type="protein sequence ID" value="SFI30003.1"/>
    <property type="molecule type" value="Genomic_DNA"/>
</dbReference>
<dbReference type="SMART" id="SM00388">
    <property type="entry name" value="HisKA"/>
    <property type="match status" value="1"/>
</dbReference>
<dbReference type="OrthoDB" id="9762493at2"/>
<evidence type="ECO:0000256" key="5">
    <source>
        <dbReference type="ARBA" id="ARBA00022741"/>
    </source>
</evidence>
<feature type="coiled-coil region" evidence="12">
    <location>
        <begin position="1439"/>
        <end position="1476"/>
    </location>
</feature>
<dbReference type="InterPro" id="IPR000719">
    <property type="entry name" value="Prot_kinase_dom"/>
</dbReference>
<dbReference type="CDD" id="cd17546">
    <property type="entry name" value="REC_hyHK_CKI1_RcsC-like"/>
    <property type="match status" value="1"/>
</dbReference>
<dbReference type="InterPro" id="IPR029016">
    <property type="entry name" value="GAF-like_dom_sf"/>
</dbReference>
<dbReference type="PROSITE" id="PS50110">
    <property type="entry name" value="RESPONSE_REGULATORY"/>
    <property type="match status" value="1"/>
</dbReference>
<dbReference type="SUPFAM" id="SSF47384">
    <property type="entry name" value="Homodimeric domain of signal transducing histidine kinase"/>
    <property type="match status" value="1"/>
</dbReference>
<dbReference type="SUPFAM" id="SSF52540">
    <property type="entry name" value="P-loop containing nucleoside triphosphate hydrolases"/>
    <property type="match status" value="1"/>
</dbReference>
<dbReference type="GO" id="GO:0000155">
    <property type="term" value="F:phosphorelay sensor kinase activity"/>
    <property type="evidence" value="ECO:0007669"/>
    <property type="project" value="InterPro"/>
</dbReference>
<evidence type="ECO:0000256" key="1">
    <source>
        <dbReference type="ARBA" id="ARBA00000085"/>
    </source>
</evidence>
<dbReference type="Pfam" id="PF13191">
    <property type="entry name" value="AAA_16"/>
    <property type="match status" value="1"/>
</dbReference>
<dbReference type="Gene3D" id="3.40.50.2300">
    <property type="match status" value="1"/>
</dbReference>
<dbReference type="SUPFAM" id="SSF48452">
    <property type="entry name" value="TPR-like"/>
    <property type="match status" value="3"/>
</dbReference>
<dbReference type="Gene3D" id="1.25.40.10">
    <property type="entry name" value="Tetratricopeptide repeat domain"/>
    <property type="match status" value="3"/>
</dbReference>
<evidence type="ECO:0000256" key="7">
    <source>
        <dbReference type="ARBA" id="ARBA00022840"/>
    </source>
</evidence>
<dbReference type="SUPFAM" id="SSF55874">
    <property type="entry name" value="ATPase domain of HSP90 chaperone/DNA topoisomerase II/histidine kinase"/>
    <property type="match status" value="1"/>
</dbReference>
<reference evidence="18" key="1">
    <citation type="submission" date="2016-10" db="EMBL/GenBank/DDBJ databases">
        <authorList>
            <person name="Varghese N."/>
            <person name="Submissions S."/>
        </authorList>
    </citation>
    <scope>NUCLEOTIDE SEQUENCE [LARGE SCALE GENOMIC DNA]</scope>
    <source>
        <strain evidence="18">DSM 26348</strain>
    </source>
</reference>
<dbReference type="InterPro" id="IPR027417">
    <property type="entry name" value="P-loop_NTPase"/>
</dbReference>
<keyword evidence="3 11" id="KW-0597">Phosphoprotein</keyword>
<feature type="domain" description="Response regulatory" evidence="16">
    <location>
        <begin position="1862"/>
        <end position="1981"/>
    </location>
</feature>
<evidence type="ECO:0000256" key="2">
    <source>
        <dbReference type="ARBA" id="ARBA00012438"/>
    </source>
</evidence>
<comment type="catalytic activity">
    <reaction evidence="1">
        <text>ATP + protein L-histidine = ADP + protein N-phospho-L-histidine.</text>
        <dbReference type="EC" id="2.7.13.3"/>
    </reaction>
</comment>
<dbReference type="InterPro" id="IPR003018">
    <property type="entry name" value="GAF"/>
</dbReference>
<dbReference type="InterPro" id="IPR003594">
    <property type="entry name" value="HATPase_dom"/>
</dbReference>
<dbReference type="RefSeq" id="WP_092050157.1">
    <property type="nucleotide sequence ID" value="NZ_FOQD01000007.1"/>
</dbReference>
<accession>A0A1I3H2Y6</accession>
<dbReference type="STRING" id="1576369.SAMN05421753_107228"/>
<dbReference type="SMART" id="SM00387">
    <property type="entry name" value="HATPase_c"/>
    <property type="match status" value="1"/>
</dbReference>
<dbReference type="Pfam" id="PF00072">
    <property type="entry name" value="Response_reg"/>
    <property type="match status" value="1"/>
</dbReference>
<dbReference type="SMART" id="SM00028">
    <property type="entry name" value="TPR"/>
    <property type="match status" value="5"/>
</dbReference>
<evidence type="ECO:0000256" key="10">
    <source>
        <dbReference type="ARBA" id="ARBA00068150"/>
    </source>
</evidence>
<dbReference type="InterPro" id="IPR036890">
    <property type="entry name" value="HATPase_C_sf"/>
</dbReference>
<dbReference type="InterPro" id="IPR003661">
    <property type="entry name" value="HisK_dim/P_dom"/>
</dbReference>
<dbReference type="Pfam" id="PF00069">
    <property type="entry name" value="Pkinase"/>
    <property type="match status" value="1"/>
</dbReference>
<dbReference type="FunFam" id="3.30.565.10:FF:000010">
    <property type="entry name" value="Sensor histidine kinase RcsC"/>
    <property type="match status" value="1"/>
</dbReference>
<dbReference type="EC" id="2.7.13.3" evidence="2"/>
<dbReference type="SMART" id="SM00448">
    <property type="entry name" value="REC"/>
    <property type="match status" value="1"/>
</dbReference>
<name>A0A1I3H2Y6_9PLAN</name>
<organism evidence="17 18">
    <name type="scientific">Planctomicrobium piriforme</name>
    <dbReference type="NCBI Taxonomy" id="1576369"/>
    <lineage>
        <taxon>Bacteria</taxon>
        <taxon>Pseudomonadati</taxon>
        <taxon>Planctomycetota</taxon>
        <taxon>Planctomycetia</taxon>
        <taxon>Planctomycetales</taxon>
        <taxon>Planctomycetaceae</taxon>
        <taxon>Planctomicrobium</taxon>
    </lineage>
</organism>
<sequence length="2003" mass="220091">MSVTTTLRSPTEGDALAGRSNTSALAIADGRYCARSTEQQAMGAAASIGLDAVSNLPVLIRSVEVRLTPPALLLQLEHEAGVLARIHHQHLAALLHQGQEQERFWLVYDIAKSETLRDRLERGPLPPLDALHVLRQLLSALAELHRNGIVPRSLRPENVFLSTESVGVHARLAAIDVSEPAHVLATGALSPGQLIELAEFLPPEQSGIVNDAFSERSNIYSAGCLLFWCLSGAAPFRAGTLNELLLRQATLPVPKLRELGVTVPRVLDEILERALCREQQGRYQSIAALADDIDDLAVALELGETDPDLTVGASDHRHSLLQPAFVARSGELERLDAVIQATRSGRANLAFLEGESGFGKSRLISEFSIRAVQSGLTVFRGRATSDGGQLPFELLEGVAAGFLAVSETRPEFVTQIQQRLQEQIAVVATALPRLADMLSPQGNEPVDSGPAGESRTLSALVAFLDSLGTQQNPAVVILDDCQWAAELVHGLLQRWHMLRASKPGIQSFVQLVVVFRSEEVPDSHPLRRMVPDVHLRLGPLDERDVQRLIESMAGPLPAAAVETVVRLADGVPFMASAILHGLVETQALVPEAHGWSVNEAALAQARSSAHAGAFLSQRLNLLCDETKRLLSVGAILGSQFDLITAMDLADLTTPQAIDAVNDARQRHLMWCQFHEGQCIFVHDRVRETLLESQSEAERKALHGRAADYLSRRSPDRTAELAYHFDAAGDHRSALPYALLAARAARTRHALETAEQQYEIAYRGAEDEPPKIRFEITEGLGDVLMLRGKYDSADRMLKEAESLAVGPLAKAEVCGKQGELRKKRGDMEGALEEFESALELLGRRVPHWNLGLVMQLAYEIWVQFLHSALPGWFCQRKRRNPNPQERLSLRLYSELSHGYWYCRSLPRAMWAHLRGMNLGEQYLPTLELAQAYSDHAPAMLLVAWFRRGTWYVQRSFQIRSELGDLWGQGQSLSFHGIICYAASQYEECIEKCRRAVQILERTGDFWQVHIARYQIAASLYRLGDIEAALEETRRNYSSGIMLGDEQASGIILDIWARSAPGRLPISVLETELARRRPDEQGRAQVLLARGVQFIGMGQPRQAADVLATAAANIEKAGVKNPYTVPVYAWLATAWRMSAEVQTSLAPYERQRCLKLARGSLRAALFDAWRFRNDLPHVYRELGLVETMEGRPVRAWNAFQKSLKLARRQHARVELAMTQTVRTRVAKEFGWTLPVNQTEVTGVGLSERQLFQLDSAIRQSGVPATLSLVDRFDTLLQAGRVIISALSNETICSETESAARRLLRSDRATLIWLNEQGRIAEQQPGSYSPQQTVDPVLLQQAIQRRKVAISKSLDLHSATDRHASEVCAPVCVRGAVVACLSVIHEGRRDFFGADEERIAEFIATLAGAAFENAEGFAQLEQLNATLEERVVERTAAVQERALELSTSNQELERVASELRNTQKQLVASKQTAEEANHAKSRFLAAMSHEIRTPMNGIIGMSELALRTDLDERQRSYLTTVNNSAKSLLSILNDVLDFSKIEAGKMDVDAIPFDLHETIVDAARLFAASASQKKLDMGCRVRPDVPARVIGDPNRLRQILINLLGNAIKFTERGTVDVQAFLESQANGQAVVHLIVSDTGIGIPAALQGRIFNAFDQGEASVTRRFGGTGLGLSISSQLAALMNGRIWVESIPGTGSAFHLVIPFAQTVESTSSKTDRRKQARNSLFVYCEDHSALMGYEQDLPAAGFEVTGTPKQDEAKLLLSLPLFQDFGAYLFDMTLESETTLKLISELVGSGAMPAAAVTALIPAGTQAMADQLQKLGVGQIIEKPVTQALLQRLLHEQCAPLVSPGDEDSTTDDLPPALRLLVVDDSPINLEVASGILQILGQEVETASSGEEALERLQGSRFDAVFMDLEMPGLDGLTTTRLHRQRETAEGLAPTPFYAMTAHVLDAFKHKCEAAGMDGFLSKPIQPDEIREVLDHLSNLSRPRLSPAPSGKSHTVDCST</sequence>
<evidence type="ECO:0000256" key="3">
    <source>
        <dbReference type="ARBA" id="ARBA00022553"/>
    </source>
</evidence>
<dbReference type="Proteomes" id="UP000199518">
    <property type="component" value="Unassembled WGS sequence"/>
</dbReference>
<keyword evidence="4" id="KW-0808">Transferase</keyword>
<dbReference type="InterPro" id="IPR004358">
    <property type="entry name" value="Sig_transdc_His_kin-like_C"/>
</dbReference>
<feature type="region of interest" description="Disordered" evidence="13">
    <location>
        <begin position="1984"/>
        <end position="2003"/>
    </location>
</feature>
<keyword evidence="8" id="KW-0902">Two-component regulatory system</keyword>
<dbReference type="Pfam" id="PF02518">
    <property type="entry name" value="HATPase_c"/>
    <property type="match status" value="1"/>
</dbReference>